<dbReference type="InterPro" id="IPR036955">
    <property type="entry name" value="AP2/ERF_dom_sf"/>
</dbReference>
<dbReference type="GO" id="GO:0005634">
    <property type="term" value="C:nucleus"/>
    <property type="evidence" value="ECO:0007669"/>
    <property type="project" value="UniProtKB-SubCell"/>
</dbReference>
<evidence type="ECO:0000313" key="9">
    <source>
        <dbReference type="EMBL" id="KAI3918870.1"/>
    </source>
</evidence>
<dbReference type="CDD" id="cd00018">
    <property type="entry name" value="AP2"/>
    <property type="match status" value="1"/>
</dbReference>
<proteinExistence type="inferred from homology"/>
<gene>
    <name evidence="9" type="ORF">MKW98_017318</name>
</gene>
<reference evidence="9" key="1">
    <citation type="submission" date="2022-04" db="EMBL/GenBank/DDBJ databases">
        <title>A functionally conserved STORR gene fusion in Papaver species that diverged 16.8 million years ago.</title>
        <authorList>
            <person name="Catania T."/>
        </authorList>
    </citation>
    <scope>NUCLEOTIDE SEQUENCE</scope>
    <source>
        <strain evidence="9">S-188037</strain>
    </source>
</reference>
<feature type="domain" description="AP2/ERF" evidence="8">
    <location>
        <begin position="50"/>
        <end position="107"/>
    </location>
</feature>
<dbReference type="GO" id="GO:0003700">
    <property type="term" value="F:DNA-binding transcription factor activity"/>
    <property type="evidence" value="ECO:0007669"/>
    <property type="project" value="InterPro"/>
</dbReference>
<dbReference type="EMBL" id="JAJJMB010008951">
    <property type="protein sequence ID" value="KAI3918870.1"/>
    <property type="molecule type" value="Genomic_DNA"/>
</dbReference>
<evidence type="ECO:0000256" key="4">
    <source>
        <dbReference type="ARBA" id="ARBA00023163"/>
    </source>
</evidence>
<evidence type="ECO:0000256" key="2">
    <source>
        <dbReference type="ARBA" id="ARBA00023015"/>
    </source>
</evidence>
<evidence type="ECO:0000256" key="1">
    <source>
        <dbReference type="ARBA" id="ARBA00004123"/>
    </source>
</evidence>
<feature type="region of interest" description="Disordered" evidence="7">
    <location>
        <begin position="1"/>
        <end position="20"/>
    </location>
</feature>
<keyword evidence="10" id="KW-1185">Reference proteome</keyword>
<name>A0AAD4SQQ0_9MAGN</name>
<dbReference type="FunFam" id="3.30.730.10:FF:000005">
    <property type="entry name" value="ethylene-responsive transcription factor RAP2-11"/>
    <property type="match status" value="1"/>
</dbReference>
<evidence type="ECO:0000256" key="6">
    <source>
        <dbReference type="ARBA" id="ARBA00024343"/>
    </source>
</evidence>
<keyword evidence="4" id="KW-0804">Transcription</keyword>
<dbReference type="Gene3D" id="3.30.730.10">
    <property type="entry name" value="AP2/ERF domain"/>
    <property type="match status" value="1"/>
</dbReference>
<evidence type="ECO:0000313" key="10">
    <source>
        <dbReference type="Proteomes" id="UP001202328"/>
    </source>
</evidence>
<organism evidence="9 10">
    <name type="scientific">Papaver atlanticum</name>
    <dbReference type="NCBI Taxonomy" id="357466"/>
    <lineage>
        <taxon>Eukaryota</taxon>
        <taxon>Viridiplantae</taxon>
        <taxon>Streptophyta</taxon>
        <taxon>Embryophyta</taxon>
        <taxon>Tracheophyta</taxon>
        <taxon>Spermatophyta</taxon>
        <taxon>Magnoliopsida</taxon>
        <taxon>Ranunculales</taxon>
        <taxon>Papaveraceae</taxon>
        <taxon>Papaveroideae</taxon>
        <taxon>Papaver</taxon>
    </lineage>
</organism>
<protein>
    <recommendedName>
        <fullName evidence="8">AP2/ERF domain-containing protein</fullName>
    </recommendedName>
</protein>
<dbReference type="InterPro" id="IPR016177">
    <property type="entry name" value="DNA-bd_dom_sf"/>
</dbReference>
<dbReference type="InterPro" id="IPR050913">
    <property type="entry name" value="AP2/ERF_ERF"/>
</dbReference>
<dbReference type="SMART" id="SM00380">
    <property type="entry name" value="AP2"/>
    <property type="match status" value="1"/>
</dbReference>
<dbReference type="InterPro" id="IPR001471">
    <property type="entry name" value="AP2/ERF_dom"/>
</dbReference>
<evidence type="ECO:0000256" key="7">
    <source>
        <dbReference type="SAM" id="MobiDB-lite"/>
    </source>
</evidence>
<evidence type="ECO:0000256" key="3">
    <source>
        <dbReference type="ARBA" id="ARBA00023125"/>
    </source>
</evidence>
<keyword evidence="2" id="KW-0805">Transcription regulation</keyword>
<evidence type="ECO:0000256" key="5">
    <source>
        <dbReference type="ARBA" id="ARBA00023242"/>
    </source>
</evidence>
<dbReference type="Proteomes" id="UP001202328">
    <property type="component" value="Unassembled WGS sequence"/>
</dbReference>
<dbReference type="SUPFAM" id="SSF54171">
    <property type="entry name" value="DNA-binding domain"/>
    <property type="match status" value="1"/>
</dbReference>
<feature type="compositionally biased region" description="Polar residues" evidence="7">
    <location>
        <begin position="1"/>
        <end position="16"/>
    </location>
</feature>
<comment type="subcellular location">
    <subcellularLocation>
        <location evidence="1">Nucleus</location>
    </subcellularLocation>
</comment>
<keyword evidence="3" id="KW-0238">DNA-binding</keyword>
<sequence>MDCTNKNSSKDQNSYRNHQDLDSGLLSTEEVEEQAGVKSTTPISKGTVRRFLGVRRRPSGRWVAEIKDSSQKLRLWLGTFDTPEEAAMAYDDAARLLRGRDAKTNFPPKDNNTNKQNTHHEGNIGRSYLTAKNPRFYQLLRRAILKNHAKSSSTGETAMEGSRTVVYNEKRPNEFDCSVKYSSVAEETVACCSSDYDHQISFGFSNGCKERLGLMNSYGFSSFGSSKTKVYSSVIVAPSNTDIDGGKDNKSPEII</sequence>
<dbReference type="PROSITE" id="PS51032">
    <property type="entry name" value="AP2_ERF"/>
    <property type="match status" value="1"/>
</dbReference>
<dbReference type="PANTHER" id="PTHR31194:SF82">
    <property type="entry name" value="AP2_ERF DOMAIN-CONTAINING PROTEIN"/>
    <property type="match status" value="1"/>
</dbReference>
<comment type="caution">
    <text evidence="9">The sequence shown here is derived from an EMBL/GenBank/DDBJ whole genome shotgun (WGS) entry which is preliminary data.</text>
</comment>
<accession>A0AAD4SQQ0</accession>
<dbReference type="PANTHER" id="PTHR31194">
    <property type="entry name" value="SHN SHINE , DNA BINDING / TRANSCRIPTION FACTOR"/>
    <property type="match status" value="1"/>
</dbReference>
<dbReference type="AlphaFoldDB" id="A0AAD4SQQ0"/>
<keyword evidence="5" id="KW-0539">Nucleus</keyword>
<dbReference type="PRINTS" id="PR00367">
    <property type="entry name" value="ETHRSPELEMNT"/>
</dbReference>
<evidence type="ECO:0000259" key="8">
    <source>
        <dbReference type="PROSITE" id="PS51032"/>
    </source>
</evidence>
<dbReference type="GO" id="GO:0003677">
    <property type="term" value="F:DNA binding"/>
    <property type="evidence" value="ECO:0007669"/>
    <property type="project" value="UniProtKB-KW"/>
</dbReference>
<dbReference type="Pfam" id="PF00847">
    <property type="entry name" value="AP2"/>
    <property type="match status" value="1"/>
</dbReference>
<comment type="similarity">
    <text evidence="6">Belongs to the AP2/ERF transcription factor family. ERF subfamily.</text>
</comment>